<dbReference type="EMBL" id="JADXDR010000062">
    <property type="protein sequence ID" value="KAI7841551.1"/>
    <property type="molecule type" value="Genomic_DNA"/>
</dbReference>
<evidence type="ECO:0000259" key="4">
    <source>
        <dbReference type="Pfam" id="PF01975"/>
    </source>
</evidence>
<dbReference type="InterPro" id="IPR036523">
    <property type="entry name" value="SurE-like_sf"/>
</dbReference>
<keyword evidence="6" id="KW-1185">Reference proteome</keyword>
<accession>A0AAD5H2K9</accession>
<dbReference type="PANTHER" id="PTHR30457">
    <property type="entry name" value="5'-NUCLEOTIDASE SURE"/>
    <property type="match status" value="1"/>
</dbReference>
<evidence type="ECO:0000256" key="2">
    <source>
        <dbReference type="ARBA" id="ARBA00022723"/>
    </source>
</evidence>
<dbReference type="PANTHER" id="PTHR30457:SF0">
    <property type="entry name" value="PHOSPHATASE, PUTATIVE (AFU_ORTHOLOGUE AFUA_4G01070)-RELATED"/>
    <property type="match status" value="1"/>
</dbReference>
<keyword evidence="2" id="KW-0479">Metal-binding</keyword>
<dbReference type="InterPro" id="IPR002828">
    <property type="entry name" value="SurE-like_Pase/nucleotidase"/>
</dbReference>
<dbReference type="GO" id="GO:0008252">
    <property type="term" value="F:nucleotidase activity"/>
    <property type="evidence" value="ECO:0007669"/>
    <property type="project" value="InterPro"/>
</dbReference>
<evidence type="ECO:0000256" key="3">
    <source>
        <dbReference type="ARBA" id="ARBA00022801"/>
    </source>
</evidence>
<dbReference type="Proteomes" id="UP001205105">
    <property type="component" value="Unassembled WGS sequence"/>
</dbReference>
<dbReference type="GO" id="GO:0046872">
    <property type="term" value="F:metal ion binding"/>
    <property type="evidence" value="ECO:0007669"/>
    <property type="project" value="UniProtKB-KW"/>
</dbReference>
<protein>
    <recommendedName>
        <fullName evidence="4">Survival protein SurE-like phosphatase/nucleotidase domain-containing protein</fullName>
    </recommendedName>
</protein>
<evidence type="ECO:0000313" key="6">
    <source>
        <dbReference type="Proteomes" id="UP001205105"/>
    </source>
</evidence>
<comment type="caution">
    <text evidence="5">The sequence shown here is derived from an EMBL/GenBank/DDBJ whole genome shotgun (WGS) entry which is preliminary data.</text>
</comment>
<organism evidence="5 6">
    <name type="scientific">Chlorella ohadii</name>
    <dbReference type="NCBI Taxonomy" id="2649997"/>
    <lineage>
        <taxon>Eukaryota</taxon>
        <taxon>Viridiplantae</taxon>
        <taxon>Chlorophyta</taxon>
        <taxon>core chlorophytes</taxon>
        <taxon>Trebouxiophyceae</taxon>
        <taxon>Chlorellales</taxon>
        <taxon>Chlorellaceae</taxon>
        <taxon>Chlorella clade</taxon>
        <taxon>Chlorella</taxon>
    </lineage>
</organism>
<gene>
    <name evidence="5" type="ORF">COHA_004722</name>
</gene>
<evidence type="ECO:0000313" key="5">
    <source>
        <dbReference type="EMBL" id="KAI7841551.1"/>
    </source>
</evidence>
<dbReference type="Gene3D" id="3.40.1210.10">
    <property type="entry name" value="Survival protein SurE-like phosphatase/nucleotidase"/>
    <property type="match status" value="1"/>
</dbReference>
<dbReference type="Pfam" id="PF01975">
    <property type="entry name" value="SurE"/>
    <property type="match status" value="1"/>
</dbReference>
<comment type="similarity">
    <text evidence="1">Belongs to the SurE nucleotidase family.</text>
</comment>
<name>A0AAD5H2K9_9CHLO</name>
<sequence>MAPGLTALAAAIRTEGFCTFVVSAPSGERSAQSHCITVGGKHLHAWELPVAGAEEAWAVDGTPADSTMLAMYGPLLRNRSFNLVVSGINRGDNCGLHVIYSGTVGAAREAACKDVPALAVSLDNYAARSEEQYAAAAAYTVAMMKAVLGVLPSPLKLAAGPSLAARLAGHVINLNVPKAEAVVDIQGYQLAWQAGSLRSDASEGCDSAAVQQGWVAVTPIGLRSDVPVTAEAAQQRLQPALMQALAAAMQAAAASLGVAVRGVPEELLAATGSSAAAAAPTELQPEAVAVGSAV</sequence>
<feature type="domain" description="Survival protein SurE-like phosphatase/nucleotidase" evidence="4">
    <location>
        <begin position="2"/>
        <end position="191"/>
    </location>
</feature>
<keyword evidence="3" id="KW-0378">Hydrolase</keyword>
<evidence type="ECO:0000256" key="1">
    <source>
        <dbReference type="ARBA" id="ARBA00011062"/>
    </source>
</evidence>
<reference evidence="5" key="1">
    <citation type="submission" date="2020-11" db="EMBL/GenBank/DDBJ databases">
        <title>Chlorella ohadii genome sequencing and assembly.</title>
        <authorList>
            <person name="Murik O."/>
            <person name="Treves H."/>
            <person name="Kedem I."/>
            <person name="Shotland Y."/>
            <person name="Kaplan A."/>
        </authorList>
    </citation>
    <scope>NUCLEOTIDE SEQUENCE</scope>
    <source>
        <strain evidence="5">1</strain>
    </source>
</reference>
<dbReference type="SUPFAM" id="SSF64167">
    <property type="entry name" value="SurE-like"/>
    <property type="match status" value="1"/>
</dbReference>
<dbReference type="AlphaFoldDB" id="A0AAD5H2K9"/>
<proteinExistence type="inferred from homology"/>
<dbReference type="InterPro" id="IPR030048">
    <property type="entry name" value="SurE"/>
</dbReference>